<feature type="transmembrane region" description="Helical" evidence="8">
    <location>
        <begin position="217"/>
        <end position="244"/>
    </location>
</feature>
<protein>
    <recommendedName>
        <fullName evidence="8">S-acyltransferase</fullName>
        <ecNumber evidence="8">2.3.1.225</ecNumber>
    </recommendedName>
    <alternativeName>
        <fullName evidence="8">Palmitoyltransferase</fullName>
    </alternativeName>
</protein>
<feature type="transmembrane region" description="Helical" evidence="8">
    <location>
        <begin position="30"/>
        <end position="50"/>
    </location>
</feature>
<accession>A0AAV8T048</accession>
<evidence type="ECO:0000256" key="2">
    <source>
        <dbReference type="ARBA" id="ARBA00008574"/>
    </source>
</evidence>
<feature type="transmembrane region" description="Helical" evidence="8">
    <location>
        <begin position="174"/>
        <end position="197"/>
    </location>
</feature>
<dbReference type="Pfam" id="PF01529">
    <property type="entry name" value="DHHC"/>
    <property type="match status" value="1"/>
</dbReference>
<evidence type="ECO:0000256" key="3">
    <source>
        <dbReference type="ARBA" id="ARBA00022679"/>
    </source>
</evidence>
<evidence type="ECO:0000256" key="1">
    <source>
        <dbReference type="ARBA" id="ARBA00004127"/>
    </source>
</evidence>
<feature type="transmembrane region" description="Helical" evidence="8">
    <location>
        <begin position="56"/>
        <end position="78"/>
    </location>
</feature>
<dbReference type="GO" id="GO:0006612">
    <property type="term" value="P:protein targeting to membrane"/>
    <property type="evidence" value="ECO:0007669"/>
    <property type="project" value="TreeGrafter"/>
</dbReference>
<comment type="catalytic activity">
    <reaction evidence="8">
        <text>L-cysteinyl-[protein] + hexadecanoyl-CoA = S-hexadecanoyl-L-cysteinyl-[protein] + CoA</text>
        <dbReference type="Rhea" id="RHEA:36683"/>
        <dbReference type="Rhea" id="RHEA-COMP:10131"/>
        <dbReference type="Rhea" id="RHEA-COMP:11032"/>
        <dbReference type="ChEBI" id="CHEBI:29950"/>
        <dbReference type="ChEBI" id="CHEBI:57287"/>
        <dbReference type="ChEBI" id="CHEBI:57379"/>
        <dbReference type="ChEBI" id="CHEBI:74151"/>
        <dbReference type="EC" id="2.3.1.225"/>
    </reaction>
</comment>
<evidence type="ECO:0000256" key="8">
    <source>
        <dbReference type="RuleBase" id="RU079119"/>
    </source>
</evidence>
<dbReference type="EC" id="2.3.1.225" evidence="8"/>
<keyword evidence="11" id="KW-1185">Reference proteome</keyword>
<dbReference type="EMBL" id="JAIWQS010000007">
    <property type="protein sequence ID" value="KAJ8759913.1"/>
    <property type="molecule type" value="Genomic_DNA"/>
</dbReference>
<dbReference type="Proteomes" id="UP001159364">
    <property type="component" value="Linkage Group LG07"/>
</dbReference>
<sequence length="363" mass="41150">MYATQMPHQYSTNNNQPNIRLYQVWRGNNVIFLLSVSLHPYIYAYTLIFGPDVRSLLLTVSLIVTPVIFSVVLLLFITSARDPGIIPRSDHPPEDDGSSVCSDWPGVHGPGQGLPHVKDIVINGVVVKVKYCQTCMLYRPPRCSHCSVCNNCVERFDHHCPWVGQCIGKRNYRIFFMFVSSTTMLCIYVFAFCWVNIKKIMDRHHCNIWMAFVKSPPSGILILFTFISGWFVGGLTTFHLYLIFTNQTTYENFRYHYNQKTNPYNLGCVGNIVEIFFSKIPKSKNKFRENVKVNATLVSATSMPMGHALSSEMLKLSLDSEIGNAYSSQMESIGGSQQFGIQPRNANWDHTANLEMTPATLAD</sequence>
<dbReference type="PANTHER" id="PTHR22883">
    <property type="entry name" value="ZINC FINGER DHHC DOMAIN CONTAINING PROTEIN"/>
    <property type="match status" value="1"/>
</dbReference>
<keyword evidence="3 8" id="KW-0808">Transferase</keyword>
<feature type="domain" description="Palmitoyltransferase DHHC" evidence="9">
    <location>
        <begin position="130"/>
        <end position="254"/>
    </location>
</feature>
<dbReference type="PANTHER" id="PTHR22883:SF324">
    <property type="entry name" value="S-ACYLTRANSFERASE"/>
    <property type="match status" value="1"/>
</dbReference>
<dbReference type="GO" id="GO:0019706">
    <property type="term" value="F:protein-cysteine S-palmitoyltransferase activity"/>
    <property type="evidence" value="ECO:0007669"/>
    <property type="project" value="UniProtKB-EC"/>
</dbReference>
<dbReference type="GO" id="GO:0005783">
    <property type="term" value="C:endoplasmic reticulum"/>
    <property type="evidence" value="ECO:0007669"/>
    <property type="project" value="TreeGrafter"/>
</dbReference>
<evidence type="ECO:0000256" key="7">
    <source>
        <dbReference type="ARBA" id="ARBA00023315"/>
    </source>
</evidence>
<name>A0AAV8T048_9ROSI</name>
<dbReference type="GO" id="GO:0005794">
    <property type="term" value="C:Golgi apparatus"/>
    <property type="evidence" value="ECO:0007669"/>
    <property type="project" value="TreeGrafter"/>
</dbReference>
<evidence type="ECO:0000313" key="11">
    <source>
        <dbReference type="Proteomes" id="UP001159364"/>
    </source>
</evidence>
<comment type="caution">
    <text evidence="10">The sequence shown here is derived from an EMBL/GenBank/DDBJ whole genome shotgun (WGS) entry which is preliminary data.</text>
</comment>
<evidence type="ECO:0000256" key="6">
    <source>
        <dbReference type="ARBA" id="ARBA00023136"/>
    </source>
</evidence>
<evidence type="ECO:0000259" key="9">
    <source>
        <dbReference type="Pfam" id="PF01529"/>
    </source>
</evidence>
<comment type="domain">
    <text evidence="8">The DHHC domain is required for palmitoyltransferase activity.</text>
</comment>
<keyword evidence="7 8" id="KW-0012">Acyltransferase</keyword>
<comment type="similarity">
    <text evidence="2 8">Belongs to the DHHC palmitoyltransferase family.</text>
</comment>
<dbReference type="AlphaFoldDB" id="A0AAV8T048"/>
<keyword evidence="4 8" id="KW-0812">Transmembrane</keyword>
<evidence type="ECO:0000313" key="10">
    <source>
        <dbReference type="EMBL" id="KAJ8759913.1"/>
    </source>
</evidence>
<proteinExistence type="inferred from homology"/>
<dbReference type="InterPro" id="IPR039859">
    <property type="entry name" value="PFA4/ZDH16/20/ERF2-like"/>
</dbReference>
<keyword evidence="5 8" id="KW-1133">Transmembrane helix</keyword>
<evidence type="ECO:0000256" key="4">
    <source>
        <dbReference type="ARBA" id="ARBA00022692"/>
    </source>
</evidence>
<dbReference type="InterPro" id="IPR001594">
    <property type="entry name" value="Palmitoyltrfase_DHHC"/>
</dbReference>
<reference evidence="10 11" key="1">
    <citation type="submission" date="2021-09" db="EMBL/GenBank/DDBJ databases">
        <title>Genomic insights and catalytic innovation underlie evolution of tropane alkaloids biosynthesis.</title>
        <authorList>
            <person name="Wang Y.-J."/>
            <person name="Tian T."/>
            <person name="Huang J.-P."/>
            <person name="Huang S.-X."/>
        </authorList>
    </citation>
    <scope>NUCLEOTIDE SEQUENCE [LARGE SCALE GENOMIC DNA]</scope>
    <source>
        <strain evidence="10">KIB-2018</strain>
        <tissue evidence="10">Leaf</tissue>
    </source>
</reference>
<dbReference type="PROSITE" id="PS50216">
    <property type="entry name" value="DHHC"/>
    <property type="match status" value="1"/>
</dbReference>
<comment type="subcellular location">
    <subcellularLocation>
        <location evidence="1">Endomembrane system</location>
        <topology evidence="1">Multi-pass membrane protein</topology>
    </subcellularLocation>
</comment>
<keyword evidence="6 8" id="KW-0472">Membrane</keyword>
<organism evidence="10 11">
    <name type="scientific">Erythroxylum novogranatense</name>
    <dbReference type="NCBI Taxonomy" id="1862640"/>
    <lineage>
        <taxon>Eukaryota</taxon>
        <taxon>Viridiplantae</taxon>
        <taxon>Streptophyta</taxon>
        <taxon>Embryophyta</taxon>
        <taxon>Tracheophyta</taxon>
        <taxon>Spermatophyta</taxon>
        <taxon>Magnoliopsida</taxon>
        <taxon>eudicotyledons</taxon>
        <taxon>Gunneridae</taxon>
        <taxon>Pentapetalae</taxon>
        <taxon>rosids</taxon>
        <taxon>fabids</taxon>
        <taxon>Malpighiales</taxon>
        <taxon>Erythroxylaceae</taxon>
        <taxon>Erythroxylum</taxon>
    </lineage>
</organism>
<gene>
    <name evidence="10" type="ORF">K2173_010059</name>
</gene>
<evidence type="ECO:0000256" key="5">
    <source>
        <dbReference type="ARBA" id="ARBA00022989"/>
    </source>
</evidence>